<gene>
    <name evidence="5" type="ORF">KHA97_19910</name>
</gene>
<proteinExistence type="predicted"/>
<feature type="domain" description="Transcriptional regulator LacI/GalR-like sensor" evidence="4">
    <location>
        <begin position="7"/>
        <end position="52"/>
    </location>
</feature>
<dbReference type="InterPro" id="IPR046335">
    <property type="entry name" value="LacI/GalR-like_sensor"/>
</dbReference>
<accession>A0A942YJA0</accession>
<keyword evidence="1" id="KW-0805">Transcription regulation</keyword>
<protein>
    <submittedName>
        <fullName evidence="5">Substrate-binding domain-containing protein</fullName>
    </submittedName>
</protein>
<dbReference type="Proteomes" id="UP000681414">
    <property type="component" value="Unassembled WGS sequence"/>
</dbReference>
<evidence type="ECO:0000313" key="6">
    <source>
        <dbReference type="Proteomes" id="UP000681414"/>
    </source>
</evidence>
<dbReference type="RefSeq" id="WP_213126553.1">
    <property type="nucleotide sequence ID" value="NZ_JAGYPG010000004.1"/>
</dbReference>
<evidence type="ECO:0000256" key="1">
    <source>
        <dbReference type="ARBA" id="ARBA00023015"/>
    </source>
</evidence>
<evidence type="ECO:0000256" key="3">
    <source>
        <dbReference type="ARBA" id="ARBA00023163"/>
    </source>
</evidence>
<dbReference type="AlphaFoldDB" id="A0A942YJA0"/>
<evidence type="ECO:0000256" key="2">
    <source>
        <dbReference type="ARBA" id="ARBA00023125"/>
    </source>
</evidence>
<evidence type="ECO:0000313" key="5">
    <source>
        <dbReference type="EMBL" id="MBS4197315.1"/>
    </source>
</evidence>
<evidence type="ECO:0000259" key="4">
    <source>
        <dbReference type="Pfam" id="PF13377"/>
    </source>
</evidence>
<dbReference type="EMBL" id="JAGYPG010000004">
    <property type="protein sequence ID" value="MBS4197315.1"/>
    <property type="molecule type" value="Genomic_DNA"/>
</dbReference>
<dbReference type="SUPFAM" id="SSF53822">
    <property type="entry name" value="Periplasmic binding protein-like I"/>
    <property type="match status" value="1"/>
</dbReference>
<reference evidence="5 6" key="1">
    <citation type="submission" date="2021-05" db="EMBL/GenBank/DDBJ databases">
        <title>Novel Bacillus species.</title>
        <authorList>
            <person name="Liu G."/>
        </authorList>
    </citation>
    <scope>NUCLEOTIDE SEQUENCE [LARGE SCALE GENOMIC DNA]</scope>
    <source>
        <strain evidence="6">FJAT-49780</strain>
    </source>
</reference>
<dbReference type="InterPro" id="IPR028082">
    <property type="entry name" value="Peripla_BP_I"/>
</dbReference>
<dbReference type="Gene3D" id="3.40.50.2300">
    <property type="match status" value="1"/>
</dbReference>
<name>A0A942YJA0_9BACI</name>
<dbReference type="Pfam" id="PF13377">
    <property type="entry name" value="Peripla_BP_3"/>
    <property type="match status" value="1"/>
</dbReference>
<dbReference type="GO" id="GO:0003677">
    <property type="term" value="F:DNA binding"/>
    <property type="evidence" value="ECO:0007669"/>
    <property type="project" value="UniProtKB-KW"/>
</dbReference>
<keyword evidence="3" id="KW-0804">Transcription</keyword>
<keyword evidence="6" id="KW-1185">Reference proteome</keyword>
<comment type="caution">
    <text evidence="5">The sequence shown here is derived from an EMBL/GenBank/DDBJ whole genome shotgun (WGS) entry which is preliminary data.</text>
</comment>
<keyword evidence="2" id="KW-0238">DNA-binding</keyword>
<organism evidence="5 6">
    <name type="scientific">Lederbergia citri</name>
    <dbReference type="NCBI Taxonomy" id="2833580"/>
    <lineage>
        <taxon>Bacteria</taxon>
        <taxon>Bacillati</taxon>
        <taxon>Bacillota</taxon>
        <taxon>Bacilli</taxon>
        <taxon>Bacillales</taxon>
        <taxon>Bacillaceae</taxon>
        <taxon>Lederbergia</taxon>
    </lineage>
</organism>
<sequence>MSRFIDEQKDDLPTARFIASDVMAISAMRAAVEKGLKIPEGLAFFGFDNIEISK</sequence>